<dbReference type="GO" id="GO:0003844">
    <property type="term" value="F:1,4-alpha-glucan branching enzyme activity"/>
    <property type="evidence" value="ECO:0007669"/>
    <property type="project" value="UniProtKB-UniRule"/>
</dbReference>
<dbReference type="InterPro" id="IPR037439">
    <property type="entry name" value="Branching_enzy"/>
</dbReference>
<dbReference type="Pfam" id="PF00128">
    <property type="entry name" value="Alpha-amylase"/>
    <property type="match status" value="2"/>
</dbReference>
<feature type="domain" description="Glycosyl hydrolase family 13 catalytic" evidence="12">
    <location>
        <begin position="240"/>
        <end position="594"/>
    </location>
</feature>
<dbReference type="CDD" id="cd02855">
    <property type="entry name" value="E_set_GBE_prok_N"/>
    <property type="match status" value="1"/>
</dbReference>
<evidence type="ECO:0000256" key="9">
    <source>
        <dbReference type="ARBA" id="ARBA00023277"/>
    </source>
</evidence>
<dbReference type="Pfam" id="PF02806">
    <property type="entry name" value="Alpha-amylase_C"/>
    <property type="match status" value="1"/>
</dbReference>
<feature type="active site" description="Proton donor" evidence="10 11">
    <location>
        <position position="450"/>
    </location>
</feature>
<dbReference type="EMBL" id="PRDL01000001">
    <property type="protein sequence ID" value="MBE8717532.1"/>
    <property type="molecule type" value="Genomic_DNA"/>
</dbReference>
<dbReference type="FunFam" id="3.20.20.80:FF:000003">
    <property type="entry name" value="1,4-alpha-glucan branching enzyme GlgB"/>
    <property type="match status" value="1"/>
</dbReference>
<reference evidence="13" key="1">
    <citation type="submission" date="2018-07" db="EMBL/GenBank/DDBJ databases">
        <title>Genome assembly of strain Ka43.</title>
        <authorList>
            <person name="Kukolya J."/>
            <person name="Nagy I."/>
            <person name="Horvath B."/>
            <person name="Toth A."/>
        </authorList>
    </citation>
    <scope>NUCLEOTIDE SEQUENCE</scope>
    <source>
        <strain evidence="13">KB43</strain>
    </source>
</reference>
<dbReference type="SMART" id="SM00642">
    <property type="entry name" value="Aamy"/>
    <property type="match status" value="1"/>
</dbReference>
<evidence type="ECO:0000256" key="10">
    <source>
        <dbReference type="HAMAP-Rule" id="MF_00685"/>
    </source>
</evidence>
<evidence type="ECO:0000256" key="1">
    <source>
        <dbReference type="ARBA" id="ARBA00000826"/>
    </source>
</evidence>
<evidence type="ECO:0000259" key="12">
    <source>
        <dbReference type="SMART" id="SM00642"/>
    </source>
</evidence>
<dbReference type="FunFam" id="2.60.40.10:FF:000169">
    <property type="entry name" value="1,4-alpha-glucan branching enzyme GlgB"/>
    <property type="match status" value="1"/>
</dbReference>
<dbReference type="SUPFAM" id="SSF81296">
    <property type="entry name" value="E set domains"/>
    <property type="match status" value="1"/>
</dbReference>
<dbReference type="RefSeq" id="WP_193909436.1">
    <property type="nucleotide sequence ID" value="NZ_PRDL01000001.1"/>
</dbReference>
<name>A0A928V3D4_9GAMM</name>
<dbReference type="Proteomes" id="UP000652567">
    <property type="component" value="Unassembled WGS sequence"/>
</dbReference>
<dbReference type="InterPro" id="IPR014756">
    <property type="entry name" value="Ig_E-set"/>
</dbReference>
<evidence type="ECO:0000256" key="4">
    <source>
        <dbReference type="ARBA" id="ARBA00009000"/>
    </source>
</evidence>
<keyword evidence="14" id="KW-1185">Reference proteome</keyword>
<dbReference type="CDD" id="cd11322">
    <property type="entry name" value="AmyAc_Glg_BE"/>
    <property type="match status" value="1"/>
</dbReference>
<dbReference type="InterPro" id="IPR013780">
    <property type="entry name" value="Glyco_hydro_b"/>
</dbReference>
<comment type="subunit">
    <text evidence="10">Monomer.</text>
</comment>
<keyword evidence="7 10" id="KW-0808">Transferase</keyword>
<evidence type="ECO:0000256" key="7">
    <source>
        <dbReference type="ARBA" id="ARBA00022679"/>
    </source>
</evidence>
<dbReference type="Gene3D" id="2.60.40.10">
    <property type="entry name" value="Immunoglobulins"/>
    <property type="match status" value="1"/>
</dbReference>
<dbReference type="SUPFAM" id="SSF51445">
    <property type="entry name" value="(Trans)glycosidases"/>
    <property type="match status" value="1"/>
</dbReference>
<dbReference type="GO" id="GO:0005829">
    <property type="term" value="C:cytosol"/>
    <property type="evidence" value="ECO:0007669"/>
    <property type="project" value="TreeGrafter"/>
</dbReference>
<accession>A0A928V3D4</accession>
<keyword evidence="6 10" id="KW-0328">Glycosyltransferase</keyword>
<dbReference type="InterPro" id="IPR013783">
    <property type="entry name" value="Ig-like_fold"/>
</dbReference>
<comment type="caution">
    <text evidence="13">The sequence shown here is derived from an EMBL/GenBank/DDBJ whole genome shotgun (WGS) entry which is preliminary data.</text>
</comment>
<evidence type="ECO:0000256" key="3">
    <source>
        <dbReference type="ARBA" id="ARBA00004964"/>
    </source>
</evidence>
<evidence type="ECO:0000256" key="11">
    <source>
        <dbReference type="PIRSR" id="PIRSR000463-1"/>
    </source>
</evidence>
<feature type="active site" description="Nucleophile" evidence="10 11">
    <location>
        <position position="397"/>
    </location>
</feature>
<gene>
    <name evidence="10" type="primary">glgB</name>
    <name evidence="13" type="ORF">C4F51_10050</name>
</gene>
<dbReference type="Gene3D" id="3.20.20.80">
    <property type="entry name" value="Glycosidases"/>
    <property type="match status" value="1"/>
</dbReference>
<dbReference type="InterPro" id="IPR006407">
    <property type="entry name" value="GlgB"/>
</dbReference>
<protein>
    <recommendedName>
        <fullName evidence="10">1,4-alpha-glucan branching enzyme GlgB</fullName>
        <ecNumber evidence="10">2.4.1.18</ecNumber>
    </recommendedName>
    <alternativeName>
        <fullName evidence="10">1,4-alpha-D-glucan:1,4-alpha-D-glucan 6-glucosyl-transferase</fullName>
    </alternativeName>
    <alternativeName>
        <fullName evidence="10">Alpha-(1-&gt;4)-glucan branching enzyme</fullName>
    </alternativeName>
    <alternativeName>
        <fullName evidence="10">Glycogen branching enzyme</fullName>
        <shortName evidence="10">BE</shortName>
    </alternativeName>
</protein>
<keyword evidence="9 10" id="KW-0119">Carbohydrate metabolism</keyword>
<dbReference type="PANTHER" id="PTHR43651:SF3">
    <property type="entry name" value="1,4-ALPHA-GLUCAN-BRANCHING ENZYME"/>
    <property type="match status" value="1"/>
</dbReference>
<dbReference type="GO" id="GO:0043169">
    <property type="term" value="F:cation binding"/>
    <property type="evidence" value="ECO:0007669"/>
    <property type="project" value="InterPro"/>
</dbReference>
<evidence type="ECO:0000256" key="6">
    <source>
        <dbReference type="ARBA" id="ARBA00022676"/>
    </source>
</evidence>
<organism evidence="13 14">
    <name type="scientific">Cellvibrio polysaccharolyticus</name>
    <dbReference type="NCBI Taxonomy" id="2082724"/>
    <lineage>
        <taxon>Bacteria</taxon>
        <taxon>Pseudomonadati</taxon>
        <taxon>Pseudomonadota</taxon>
        <taxon>Gammaproteobacteria</taxon>
        <taxon>Cellvibrionales</taxon>
        <taxon>Cellvibrionaceae</taxon>
        <taxon>Cellvibrio</taxon>
    </lineage>
</organism>
<evidence type="ECO:0000256" key="2">
    <source>
        <dbReference type="ARBA" id="ARBA00002953"/>
    </source>
</evidence>
<dbReference type="InterPro" id="IPR017853">
    <property type="entry name" value="GH"/>
</dbReference>
<keyword evidence="5 10" id="KW-0321">Glycogen metabolism</keyword>
<dbReference type="NCBIfam" id="NF008967">
    <property type="entry name" value="PRK12313.1"/>
    <property type="match status" value="1"/>
</dbReference>
<dbReference type="EC" id="2.4.1.18" evidence="10"/>
<dbReference type="InterPro" id="IPR006048">
    <property type="entry name" value="A-amylase/branching_C"/>
</dbReference>
<comment type="catalytic activity">
    <reaction evidence="1 10">
        <text>Transfers a segment of a (1-&gt;4)-alpha-D-glucan chain to a primary hydroxy group in a similar glucan chain.</text>
        <dbReference type="EC" id="2.4.1.18"/>
    </reaction>
</comment>
<evidence type="ECO:0000313" key="14">
    <source>
        <dbReference type="Proteomes" id="UP000652567"/>
    </source>
</evidence>
<dbReference type="Pfam" id="PF02922">
    <property type="entry name" value="CBM_48"/>
    <property type="match status" value="1"/>
</dbReference>
<comment type="function">
    <text evidence="2 10">Catalyzes the formation of the alpha-1,6-glucosidic linkages in glycogen by scission of a 1,4-alpha-linked oligosaccharide from growing alpha-1,4-glucan chains and the subsequent attachment of the oligosaccharide to the alpha-1,6 position.</text>
</comment>
<dbReference type="Gene3D" id="2.60.40.1180">
    <property type="entry name" value="Golgi alpha-mannosidase II"/>
    <property type="match status" value="1"/>
</dbReference>
<dbReference type="InterPro" id="IPR044143">
    <property type="entry name" value="GlgB_N_E_set_prok"/>
</dbReference>
<dbReference type="GO" id="GO:0004553">
    <property type="term" value="F:hydrolase activity, hydrolyzing O-glycosyl compounds"/>
    <property type="evidence" value="ECO:0007669"/>
    <property type="project" value="InterPro"/>
</dbReference>
<dbReference type="InterPro" id="IPR006047">
    <property type="entry name" value="GH13_cat_dom"/>
</dbReference>
<dbReference type="NCBIfam" id="NF003811">
    <property type="entry name" value="PRK05402.1"/>
    <property type="match status" value="1"/>
</dbReference>
<comment type="pathway">
    <text evidence="3 10">Glycan biosynthesis; glycogen biosynthesis.</text>
</comment>
<proteinExistence type="inferred from homology"/>
<evidence type="ECO:0000256" key="5">
    <source>
        <dbReference type="ARBA" id="ARBA00022600"/>
    </source>
</evidence>
<dbReference type="PANTHER" id="PTHR43651">
    <property type="entry name" value="1,4-ALPHA-GLUCAN-BRANCHING ENZYME"/>
    <property type="match status" value="1"/>
</dbReference>
<dbReference type="SUPFAM" id="SSF51011">
    <property type="entry name" value="Glycosyl hydrolase domain"/>
    <property type="match status" value="1"/>
</dbReference>
<dbReference type="AlphaFoldDB" id="A0A928V3D4"/>
<comment type="similarity">
    <text evidence="4 10">Belongs to the glycosyl hydrolase 13 family. GlgB subfamily.</text>
</comment>
<dbReference type="NCBIfam" id="TIGR01515">
    <property type="entry name" value="branching_enzym"/>
    <property type="match status" value="1"/>
</dbReference>
<dbReference type="PIRSF" id="PIRSF000463">
    <property type="entry name" value="GlgB"/>
    <property type="match status" value="1"/>
</dbReference>
<evidence type="ECO:0000313" key="13">
    <source>
        <dbReference type="EMBL" id="MBE8717532.1"/>
    </source>
</evidence>
<sequence>MMSKADVSSIYSEESVKHKNNVVLFATKSALAEKSTANSVSVLAGNSVRSRKEKKAIATPKIDATSFANRYLKPLSLAFDAPSAGNAFGFAPAMSKSDLQMFHAGHHLKIQDILGAHLHREGNVDGVRFAVWAPAAKHVSVSGEFNQWNIFAHPMQRVTDCGVWETFVPDLTAGMLYKFNITRQDGYHLLKTDPYGRAFEMRPNNASIITAPTEYQWNDQQWLDSRTETQAFNKPLSIYEVHLGSWQRDEHNNYLNYRELAHRLAAYVKDLGFTHIELMPITEYPLDDSWGYQTTGYYAPTSRFGSPDDFRYFVDHLHQQGIGIILDWVPAHFPRDDYALARFDGTALYEYADSRLGEHLDWGTYIPNYARNEVRNFFLASALFWLDEYHIDGLRVDAVASMLYRDYSREGGDWLPNIYGGNENLEAISFLRELTQICREQKPGTLVIAEESTSWAGVTAPVEDQGLGFSHKWNMGWMHDTLAFMQTHMADRVHAQNRLTFSGLYAWSEKFLLSFSHDEVVHEKHSLLHKMPGNPDQQYENLKLLYLFMYAWPGAKLLFMGNEFGQRNEWRFYQSLDWHFLDAEPHRQIQDTLKNLNHLYRDEPSLHQWAYEPRGFQWIDCSNPEEPILAFQRNSEFDFSIAIINFGEHYKPGYRLGVPEPGDYQVIFSTRQGGEHFTLTAEDHESHNNLFSIELDLPPLAGFVLKKV</sequence>
<keyword evidence="8 10" id="KW-0320">Glycogen biosynthesis</keyword>
<dbReference type="HAMAP" id="MF_00685">
    <property type="entry name" value="GlgB"/>
    <property type="match status" value="1"/>
</dbReference>
<dbReference type="InterPro" id="IPR004193">
    <property type="entry name" value="Glyco_hydro_13_N"/>
</dbReference>
<dbReference type="GO" id="GO:0005978">
    <property type="term" value="P:glycogen biosynthetic process"/>
    <property type="evidence" value="ECO:0007669"/>
    <property type="project" value="UniProtKB-UniRule"/>
</dbReference>
<evidence type="ECO:0000256" key="8">
    <source>
        <dbReference type="ARBA" id="ARBA00023056"/>
    </source>
</evidence>